<name>A0A5K7ZS12_9BACT</name>
<feature type="domain" description="ABC transmembrane type-1" evidence="8">
    <location>
        <begin position="67"/>
        <end position="284"/>
    </location>
</feature>
<accession>A0A5K7ZS12</accession>
<feature type="transmembrane region" description="Helical" evidence="7">
    <location>
        <begin position="105"/>
        <end position="127"/>
    </location>
</feature>
<dbReference type="Pfam" id="PF00528">
    <property type="entry name" value="BPD_transp_1"/>
    <property type="match status" value="1"/>
</dbReference>
<dbReference type="GO" id="GO:0055085">
    <property type="term" value="P:transmembrane transport"/>
    <property type="evidence" value="ECO:0007669"/>
    <property type="project" value="InterPro"/>
</dbReference>
<evidence type="ECO:0000256" key="6">
    <source>
        <dbReference type="ARBA" id="ARBA00023136"/>
    </source>
</evidence>
<evidence type="ECO:0000313" key="9">
    <source>
        <dbReference type="EMBL" id="BBO83000.1"/>
    </source>
</evidence>
<keyword evidence="4 7" id="KW-0812">Transmembrane</keyword>
<evidence type="ECO:0000259" key="8">
    <source>
        <dbReference type="PROSITE" id="PS50928"/>
    </source>
</evidence>
<evidence type="ECO:0000256" key="3">
    <source>
        <dbReference type="ARBA" id="ARBA00022475"/>
    </source>
</evidence>
<feature type="transmembrane region" description="Helical" evidence="7">
    <location>
        <begin position="147"/>
        <end position="168"/>
    </location>
</feature>
<keyword evidence="6 7" id="KW-0472">Membrane</keyword>
<feature type="transmembrane region" description="Helical" evidence="7">
    <location>
        <begin position="213"/>
        <end position="236"/>
    </location>
</feature>
<feature type="transmembrane region" description="Helical" evidence="7">
    <location>
        <begin position="12"/>
        <end position="30"/>
    </location>
</feature>
<dbReference type="KEGG" id="dov:DSCO28_35660"/>
<evidence type="ECO:0000256" key="4">
    <source>
        <dbReference type="ARBA" id="ARBA00022692"/>
    </source>
</evidence>
<dbReference type="InterPro" id="IPR035906">
    <property type="entry name" value="MetI-like_sf"/>
</dbReference>
<dbReference type="PANTHER" id="PTHR43227">
    <property type="entry name" value="BLL4140 PROTEIN"/>
    <property type="match status" value="1"/>
</dbReference>
<dbReference type="InterPro" id="IPR000515">
    <property type="entry name" value="MetI-like"/>
</dbReference>
<sequence length="295" mass="32473">MQMNTSRTAPYLFLSPFVLSFLIFGAYPIIRSMILSLYITSGPEAQHFVGLGNYRYLLQDPDFWTAFRNTATFAVGSVVLQLPLSLGLAILLNRRDIRGRNVFRFIFFSPNLMGLVFSALLFMLILAPKFGLLNAGLHALFGLPLTTRWLSTPALVMPALILVALWLYTGFNMVYFLAALQGVDTELYEAATIDGAGRWAQFRHVTLPGIKPVLIFVVVLSTIGSFQLFELAFLLLGNSSGPDQAGLTIVMYLYQNGFLGGDLGYAAAIGWTLAGMVLILAIVQLRLTGAGREER</sequence>
<dbReference type="PROSITE" id="PS50928">
    <property type="entry name" value="ABC_TM1"/>
    <property type="match status" value="1"/>
</dbReference>
<protein>
    <submittedName>
        <fullName evidence="9">L-arabinose transport system permease protein AraP</fullName>
    </submittedName>
</protein>
<keyword evidence="5 7" id="KW-1133">Transmembrane helix</keyword>
<dbReference type="SUPFAM" id="SSF161098">
    <property type="entry name" value="MetI-like"/>
    <property type="match status" value="1"/>
</dbReference>
<dbReference type="CDD" id="cd06261">
    <property type="entry name" value="TM_PBP2"/>
    <property type="match status" value="1"/>
</dbReference>
<feature type="transmembrane region" description="Helical" evidence="7">
    <location>
        <begin position="263"/>
        <end position="285"/>
    </location>
</feature>
<comment type="similarity">
    <text evidence="7">Belongs to the binding-protein-dependent transport system permease family.</text>
</comment>
<comment type="subcellular location">
    <subcellularLocation>
        <location evidence="1 7">Cell membrane</location>
        <topology evidence="1 7">Multi-pass membrane protein</topology>
    </subcellularLocation>
</comment>
<evidence type="ECO:0000313" key="10">
    <source>
        <dbReference type="Proteomes" id="UP000425960"/>
    </source>
</evidence>
<proteinExistence type="inferred from homology"/>
<feature type="transmembrane region" description="Helical" evidence="7">
    <location>
        <begin position="71"/>
        <end position="93"/>
    </location>
</feature>
<keyword evidence="2 7" id="KW-0813">Transport</keyword>
<dbReference type="EMBL" id="AP021876">
    <property type="protein sequence ID" value="BBO83000.1"/>
    <property type="molecule type" value="Genomic_DNA"/>
</dbReference>
<dbReference type="Gene3D" id="1.10.3720.10">
    <property type="entry name" value="MetI-like"/>
    <property type="match status" value="1"/>
</dbReference>
<evidence type="ECO:0000256" key="7">
    <source>
        <dbReference type="RuleBase" id="RU363032"/>
    </source>
</evidence>
<dbReference type="InterPro" id="IPR050809">
    <property type="entry name" value="UgpAE/MalFG_permease"/>
</dbReference>
<dbReference type="Proteomes" id="UP000425960">
    <property type="component" value="Chromosome"/>
</dbReference>
<reference evidence="9 10" key="1">
    <citation type="submission" date="2019-11" db="EMBL/GenBank/DDBJ databases">
        <title>Comparative genomics of hydrocarbon-degrading Desulfosarcina strains.</title>
        <authorList>
            <person name="Watanabe M."/>
            <person name="Kojima H."/>
            <person name="Fukui M."/>
        </authorList>
    </citation>
    <scope>NUCLEOTIDE SEQUENCE [LARGE SCALE GENOMIC DNA]</scope>
    <source>
        <strain evidence="9 10">28bB2T</strain>
    </source>
</reference>
<keyword evidence="3" id="KW-1003">Cell membrane</keyword>
<organism evidence="9 10">
    <name type="scientific">Desulfosarcina ovata subsp. sediminis</name>
    <dbReference type="NCBI Taxonomy" id="885957"/>
    <lineage>
        <taxon>Bacteria</taxon>
        <taxon>Pseudomonadati</taxon>
        <taxon>Thermodesulfobacteriota</taxon>
        <taxon>Desulfobacteria</taxon>
        <taxon>Desulfobacterales</taxon>
        <taxon>Desulfosarcinaceae</taxon>
        <taxon>Desulfosarcina</taxon>
    </lineage>
</organism>
<evidence type="ECO:0000256" key="2">
    <source>
        <dbReference type="ARBA" id="ARBA00022448"/>
    </source>
</evidence>
<evidence type="ECO:0000256" key="1">
    <source>
        <dbReference type="ARBA" id="ARBA00004651"/>
    </source>
</evidence>
<dbReference type="AlphaFoldDB" id="A0A5K7ZS12"/>
<dbReference type="GO" id="GO:0005886">
    <property type="term" value="C:plasma membrane"/>
    <property type="evidence" value="ECO:0007669"/>
    <property type="project" value="UniProtKB-SubCell"/>
</dbReference>
<dbReference type="PANTHER" id="PTHR43227:SF11">
    <property type="entry name" value="BLL4140 PROTEIN"/>
    <property type="match status" value="1"/>
</dbReference>
<gene>
    <name evidence="9" type="primary">araP</name>
    <name evidence="9" type="ORF">DSCO28_35660</name>
</gene>
<evidence type="ECO:0000256" key="5">
    <source>
        <dbReference type="ARBA" id="ARBA00022989"/>
    </source>
</evidence>